<evidence type="ECO:0000313" key="1">
    <source>
        <dbReference type="EMBL" id="OIR01730.1"/>
    </source>
</evidence>
<organism evidence="1">
    <name type="scientific">mine drainage metagenome</name>
    <dbReference type="NCBI Taxonomy" id="410659"/>
    <lineage>
        <taxon>unclassified sequences</taxon>
        <taxon>metagenomes</taxon>
        <taxon>ecological metagenomes</taxon>
    </lineage>
</organism>
<dbReference type="GO" id="GO:0008705">
    <property type="term" value="F:methionine synthase activity"/>
    <property type="evidence" value="ECO:0007669"/>
    <property type="project" value="InterPro"/>
</dbReference>
<dbReference type="SUPFAM" id="SSF56507">
    <property type="entry name" value="Methionine synthase activation domain-like"/>
    <property type="match status" value="1"/>
</dbReference>
<accession>A0A1J5S0V9</accession>
<name>A0A1J5S0V9_9ZZZZ</name>
<dbReference type="InterPro" id="IPR037010">
    <property type="entry name" value="VitB12-dep_Met_synth_activ_sf"/>
</dbReference>
<gene>
    <name evidence="1" type="ORF">GALL_162320</name>
</gene>
<dbReference type="Gene3D" id="3.40.109.40">
    <property type="match status" value="1"/>
</dbReference>
<protein>
    <submittedName>
        <fullName evidence="1">Vitamin B12 dependent methionine synthase, activation domain</fullName>
    </submittedName>
</protein>
<comment type="caution">
    <text evidence="1">The sequence shown here is derived from an EMBL/GenBank/DDBJ whole genome shotgun (WGS) entry which is preliminary data.</text>
</comment>
<proteinExistence type="predicted"/>
<dbReference type="AlphaFoldDB" id="A0A1J5S0V9"/>
<dbReference type="EMBL" id="MLJW01000081">
    <property type="protein sequence ID" value="OIR01730.1"/>
    <property type="molecule type" value="Genomic_DNA"/>
</dbReference>
<reference evidence="1" key="1">
    <citation type="submission" date="2016-10" db="EMBL/GenBank/DDBJ databases">
        <title>Sequence of Gallionella enrichment culture.</title>
        <authorList>
            <person name="Poehlein A."/>
            <person name="Muehling M."/>
            <person name="Daniel R."/>
        </authorList>
    </citation>
    <scope>NUCLEOTIDE SEQUENCE</scope>
</reference>
<sequence length="228" mass="24055">MPVARGFDVLRAALAAPLHGRPSAARERLRQEAAELVRDEELVEAAYSYRIVPLEAPAASLLRAGGEQLQAPRLIPESGQLTALACGACTLGSRLEARVGALFAQRRASLALALDALGNEMLFAASRRAQDRMLADAGRRGLTMAGELRAGDPGLALEAQAAVLRLAWAETIGIHIPHGQLMQPLKSASMVLGVGIDLPPAHWSRCDACNFRQKCGRSGASAIQPGPS</sequence>